<dbReference type="Gene3D" id="3.90.180.10">
    <property type="entry name" value="Medium-chain alcohol dehydrogenases, catalytic domain"/>
    <property type="match status" value="1"/>
</dbReference>
<dbReference type="InterPro" id="IPR011032">
    <property type="entry name" value="GroES-like_sf"/>
</dbReference>
<dbReference type="PANTHER" id="PTHR45348">
    <property type="entry name" value="HYPOTHETICAL OXIDOREDUCTASE (EUROFUNG)"/>
    <property type="match status" value="1"/>
</dbReference>
<dbReference type="OrthoDB" id="3233595at2759"/>
<feature type="domain" description="Enoyl reductase (ER)" evidence="1">
    <location>
        <begin position="17"/>
        <end position="349"/>
    </location>
</feature>
<dbReference type="Gene3D" id="3.40.50.720">
    <property type="entry name" value="NAD(P)-binding Rossmann-like Domain"/>
    <property type="match status" value="1"/>
</dbReference>
<dbReference type="InterPro" id="IPR047122">
    <property type="entry name" value="Trans-enoyl_RdTase-like"/>
</dbReference>
<keyword evidence="3" id="KW-1185">Reference proteome</keyword>
<evidence type="ECO:0000259" key="1">
    <source>
        <dbReference type="SMART" id="SM00829"/>
    </source>
</evidence>
<dbReference type="SUPFAM" id="SSF51735">
    <property type="entry name" value="NAD(P)-binding Rossmann-fold domains"/>
    <property type="match status" value="1"/>
</dbReference>
<dbReference type="STRING" id="97359.A0A550CKX9"/>
<dbReference type="InterPro" id="IPR020843">
    <property type="entry name" value="ER"/>
</dbReference>
<dbReference type="Pfam" id="PF08240">
    <property type="entry name" value="ADH_N"/>
    <property type="match status" value="1"/>
</dbReference>
<accession>A0A550CKX9</accession>
<dbReference type="SMART" id="SM00829">
    <property type="entry name" value="PKS_ER"/>
    <property type="match status" value="1"/>
</dbReference>
<gene>
    <name evidence="2" type="ORF">BD626DRAFT_219151</name>
</gene>
<sequence length="360" mass="38104">MTIHKNIPQTQVAVLVGADERKMADLPVGKPGPNEVLIENVAVAANPKDWKVPQWMYEPGESAVEGNDVAGTIVAVGEGVSEYKIGSRVAAFSKMRSKDNKYGAYQQYTVAPAGTTFPIPNITPYEEAATLPLAVMTAAIGLFVRLGIPAPDTPAAFHNSGKAIIINGAASSVGAYAVQLAKRAGLYVIGIAGVSKEYPKELGADVILDYREHEGDALIDALVSAVADRPTTWAFDAVTEHGSTLMLARALVRVRKGPTATAQVTTVLNVPEDEKKQLPPAVTAIVTLVGSAYAEDEGFAAPFYRKISHWLADGSFKCNRPKIMPGGLADVAKGLEMLISGDVHGEKLVYRIADTPGLKA</sequence>
<dbReference type="SUPFAM" id="SSF50129">
    <property type="entry name" value="GroES-like"/>
    <property type="match status" value="1"/>
</dbReference>
<comment type="caution">
    <text evidence="2">The sequence shown here is derived from an EMBL/GenBank/DDBJ whole genome shotgun (WGS) entry which is preliminary data.</text>
</comment>
<proteinExistence type="predicted"/>
<evidence type="ECO:0000313" key="3">
    <source>
        <dbReference type="Proteomes" id="UP000320762"/>
    </source>
</evidence>
<dbReference type="CDD" id="cd08249">
    <property type="entry name" value="enoyl_reductase_like"/>
    <property type="match status" value="1"/>
</dbReference>
<dbReference type="AlphaFoldDB" id="A0A550CKX9"/>
<dbReference type="PANTHER" id="PTHR45348:SF5">
    <property type="entry name" value="OXIDOREDUCTASE, PUTATIVE (AFU_ORTHOLOGUE AFUA_8G01420)-RELATED"/>
    <property type="match status" value="1"/>
</dbReference>
<dbReference type="GO" id="GO:0016651">
    <property type="term" value="F:oxidoreductase activity, acting on NAD(P)H"/>
    <property type="evidence" value="ECO:0007669"/>
    <property type="project" value="InterPro"/>
</dbReference>
<protein>
    <submittedName>
        <fullName evidence="2">GroES-like protein</fullName>
    </submittedName>
</protein>
<dbReference type="EMBL" id="VDMD01000005">
    <property type="protein sequence ID" value="TRM65466.1"/>
    <property type="molecule type" value="Genomic_DNA"/>
</dbReference>
<organism evidence="2 3">
    <name type="scientific">Schizophyllum amplum</name>
    <dbReference type="NCBI Taxonomy" id="97359"/>
    <lineage>
        <taxon>Eukaryota</taxon>
        <taxon>Fungi</taxon>
        <taxon>Dikarya</taxon>
        <taxon>Basidiomycota</taxon>
        <taxon>Agaricomycotina</taxon>
        <taxon>Agaricomycetes</taxon>
        <taxon>Agaricomycetidae</taxon>
        <taxon>Agaricales</taxon>
        <taxon>Schizophyllaceae</taxon>
        <taxon>Schizophyllum</taxon>
    </lineage>
</organism>
<dbReference type="Proteomes" id="UP000320762">
    <property type="component" value="Unassembled WGS sequence"/>
</dbReference>
<evidence type="ECO:0000313" key="2">
    <source>
        <dbReference type="EMBL" id="TRM65466.1"/>
    </source>
</evidence>
<reference evidence="2 3" key="1">
    <citation type="journal article" date="2019" name="New Phytol.">
        <title>Comparative genomics reveals unique wood-decay strategies and fruiting body development in the Schizophyllaceae.</title>
        <authorList>
            <person name="Almasi E."/>
            <person name="Sahu N."/>
            <person name="Krizsan K."/>
            <person name="Balint B."/>
            <person name="Kovacs G.M."/>
            <person name="Kiss B."/>
            <person name="Cseklye J."/>
            <person name="Drula E."/>
            <person name="Henrissat B."/>
            <person name="Nagy I."/>
            <person name="Chovatia M."/>
            <person name="Adam C."/>
            <person name="LaButti K."/>
            <person name="Lipzen A."/>
            <person name="Riley R."/>
            <person name="Grigoriev I.V."/>
            <person name="Nagy L.G."/>
        </authorList>
    </citation>
    <scope>NUCLEOTIDE SEQUENCE [LARGE SCALE GENOMIC DNA]</scope>
    <source>
        <strain evidence="2 3">NL-1724</strain>
    </source>
</reference>
<dbReference type="InterPro" id="IPR036291">
    <property type="entry name" value="NAD(P)-bd_dom_sf"/>
</dbReference>
<dbReference type="InterPro" id="IPR013154">
    <property type="entry name" value="ADH-like_N"/>
</dbReference>
<name>A0A550CKX9_9AGAR</name>